<evidence type="ECO:0000313" key="2">
    <source>
        <dbReference type="EMBL" id="KAG0570737.1"/>
    </source>
</evidence>
<keyword evidence="1" id="KW-0812">Transmembrane</keyword>
<keyword evidence="1" id="KW-1133">Transmembrane helix</keyword>
<dbReference type="AlphaFoldDB" id="A0A8T0HI96"/>
<name>A0A8T0HI96_CERPU</name>
<gene>
    <name evidence="2" type="ORF">KC19_6G184100</name>
</gene>
<organism evidence="2 3">
    <name type="scientific">Ceratodon purpureus</name>
    <name type="common">Fire moss</name>
    <name type="synonym">Dicranum purpureum</name>
    <dbReference type="NCBI Taxonomy" id="3225"/>
    <lineage>
        <taxon>Eukaryota</taxon>
        <taxon>Viridiplantae</taxon>
        <taxon>Streptophyta</taxon>
        <taxon>Embryophyta</taxon>
        <taxon>Bryophyta</taxon>
        <taxon>Bryophytina</taxon>
        <taxon>Bryopsida</taxon>
        <taxon>Dicranidae</taxon>
        <taxon>Pseudoditrichales</taxon>
        <taxon>Ditrichaceae</taxon>
        <taxon>Ceratodon</taxon>
    </lineage>
</organism>
<dbReference type="Proteomes" id="UP000822688">
    <property type="component" value="Chromosome 6"/>
</dbReference>
<proteinExistence type="predicted"/>
<comment type="caution">
    <text evidence="2">The sequence shown here is derived from an EMBL/GenBank/DDBJ whole genome shotgun (WGS) entry which is preliminary data.</text>
</comment>
<protein>
    <submittedName>
        <fullName evidence="2">Uncharacterized protein</fullName>
    </submittedName>
</protein>
<sequence>MRGSVGKDLFPTKYCFMASKRLLLPENPMPQNSVRKATCINWALHFSDKQTNPSLTSHFHWCGLAVWLGKGGLAVVVFISNS</sequence>
<keyword evidence="1" id="KW-0472">Membrane</keyword>
<dbReference type="EMBL" id="CM026427">
    <property type="protein sequence ID" value="KAG0570737.1"/>
    <property type="molecule type" value="Genomic_DNA"/>
</dbReference>
<reference evidence="2 3" key="1">
    <citation type="submission" date="2020-06" db="EMBL/GenBank/DDBJ databases">
        <title>WGS assembly of Ceratodon purpureus strain R40.</title>
        <authorList>
            <person name="Carey S.B."/>
            <person name="Jenkins J."/>
            <person name="Shu S."/>
            <person name="Lovell J.T."/>
            <person name="Sreedasyam A."/>
            <person name="Maumus F."/>
            <person name="Tiley G.P."/>
            <person name="Fernandez-Pozo N."/>
            <person name="Barry K."/>
            <person name="Chen C."/>
            <person name="Wang M."/>
            <person name="Lipzen A."/>
            <person name="Daum C."/>
            <person name="Saski C.A."/>
            <person name="Payton A.C."/>
            <person name="Mcbreen J.C."/>
            <person name="Conrad R.E."/>
            <person name="Kollar L.M."/>
            <person name="Olsson S."/>
            <person name="Huttunen S."/>
            <person name="Landis J.B."/>
            <person name="Wickett N.J."/>
            <person name="Johnson M.G."/>
            <person name="Rensing S.A."/>
            <person name="Grimwood J."/>
            <person name="Schmutz J."/>
            <person name="Mcdaniel S.F."/>
        </authorList>
    </citation>
    <scope>NUCLEOTIDE SEQUENCE [LARGE SCALE GENOMIC DNA]</scope>
    <source>
        <strain evidence="2 3">R40</strain>
    </source>
</reference>
<accession>A0A8T0HI96</accession>
<evidence type="ECO:0000313" key="3">
    <source>
        <dbReference type="Proteomes" id="UP000822688"/>
    </source>
</evidence>
<evidence type="ECO:0000256" key="1">
    <source>
        <dbReference type="SAM" id="Phobius"/>
    </source>
</evidence>
<feature type="transmembrane region" description="Helical" evidence="1">
    <location>
        <begin position="58"/>
        <end position="79"/>
    </location>
</feature>
<keyword evidence="3" id="KW-1185">Reference proteome</keyword>